<evidence type="ECO:0000313" key="15">
    <source>
        <dbReference type="EMBL" id="MDG9698780.1"/>
    </source>
</evidence>
<keyword evidence="8 12" id="KW-0798">TonB box</keyword>
<dbReference type="PANTHER" id="PTHR32552">
    <property type="entry name" value="FERRICHROME IRON RECEPTOR-RELATED"/>
    <property type="match status" value="1"/>
</dbReference>
<comment type="subcellular location">
    <subcellularLocation>
        <location evidence="1 11">Cell outer membrane</location>
        <topology evidence="1 11">Multi-pass membrane protein</topology>
    </subcellularLocation>
</comment>
<comment type="similarity">
    <text evidence="11 12">Belongs to the TonB-dependent receptor family.</text>
</comment>
<keyword evidence="6" id="KW-0408">Iron</keyword>
<dbReference type="Gene3D" id="2.40.170.20">
    <property type="entry name" value="TonB-dependent receptor, beta-barrel domain"/>
    <property type="match status" value="1"/>
</dbReference>
<keyword evidence="4" id="KW-0410">Iron transport</keyword>
<feature type="domain" description="TonB-dependent receptor plug" evidence="14">
    <location>
        <begin position="4"/>
        <end position="59"/>
    </location>
</feature>
<protein>
    <submittedName>
        <fullName evidence="15">TonB-dependent receptor</fullName>
    </submittedName>
</protein>
<dbReference type="GO" id="GO:0006826">
    <property type="term" value="P:iron ion transport"/>
    <property type="evidence" value="ECO:0007669"/>
    <property type="project" value="UniProtKB-KW"/>
</dbReference>
<evidence type="ECO:0000256" key="12">
    <source>
        <dbReference type="RuleBase" id="RU003357"/>
    </source>
</evidence>
<dbReference type="PROSITE" id="PS52016">
    <property type="entry name" value="TONB_DEPENDENT_REC_3"/>
    <property type="match status" value="1"/>
</dbReference>
<dbReference type="InterPro" id="IPR000531">
    <property type="entry name" value="Beta-barrel_TonB"/>
</dbReference>
<keyword evidence="3 11" id="KW-1134">Transmembrane beta strand</keyword>
<keyword evidence="16" id="KW-1185">Reference proteome</keyword>
<sequence length="571" mass="62931">MRGMTANIVGFSSAVALLVDGVPTLRGQGFGDSLLGAQSVEVLRGPQSTLYGRNAQAGVISVVTRQPGDAPYALLSAEGGSRRRAVLRADVSRALKPGRAYLGVAGEFMRQDGFIRNLHTGRREDGRQQYNGRLTLRLTPSARTEINLRASARRDDDGASAWGAVAAPRATVRSGWPGSNTSRGHTLSADVTHDFGGGLRLRSITASNVFEDRLQQDTDFMPADLMHVQRQHRFNTLSQELRLQGRSGRGGGWLLGLYADRDRDRLGFVQKTPLALTPTRAWQRGHTLAAFTHWNIPLTGPWTLTLGARIERSRLRFGFENAPAAQTLSQSGTRMSPKVAVQYAARDALLWASVADGLRAAGFNAFAPVQWRSYGPERARSFELGVKGQPGRRLRYTAALYYTRLHNMQVQQMGAPGQVFITNAASATSRGAELEAEWLPARSWLVQAGVALNRTRFGHFSDGANRYDGHHNPMTPAATAHLGLRYDPGPWYAQMRLSAIRRIWLDAANLHYQSGHALLDLSAGWRMGRTEISAWVRNAGNRRHDARGFPFANIVIYSPPRELGLRVIWRL</sequence>
<evidence type="ECO:0000256" key="5">
    <source>
        <dbReference type="ARBA" id="ARBA00022692"/>
    </source>
</evidence>
<dbReference type="Pfam" id="PF07715">
    <property type="entry name" value="Plug"/>
    <property type="match status" value="1"/>
</dbReference>
<evidence type="ECO:0000256" key="11">
    <source>
        <dbReference type="PROSITE-ProRule" id="PRU01360"/>
    </source>
</evidence>
<dbReference type="Pfam" id="PF00593">
    <property type="entry name" value="TonB_dep_Rec_b-barrel"/>
    <property type="match status" value="1"/>
</dbReference>
<evidence type="ECO:0000256" key="2">
    <source>
        <dbReference type="ARBA" id="ARBA00022448"/>
    </source>
</evidence>
<proteinExistence type="inferred from homology"/>
<dbReference type="EMBL" id="JARVII010000004">
    <property type="protein sequence ID" value="MDG9698780.1"/>
    <property type="molecule type" value="Genomic_DNA"/>
</dbReference>
<keyword evidence="15" id="KW-0675">Receptor</keyword>
<evidence type="ECO:0000256" key="4">
    <source>
        <dbReference type="ARBA" id="ARBA00022496"/>
    </source>
</evidence>
<gene>
    <name evidence="15" type="ORF">QB898_03425</name>
</gene>
<evidence type="ECO:0000259" key="14">
    <source>
        <dbReference type="Pfam" id="PF07715"/>
    </source>
</evidence>
<keyword evidence="9 11" id="KW-0472">Membrane</keyword>
<evidence type="ECO:0000256" key="1">
    <source>
        <dbReference type="ARBA" id="ARBA00004571"/>
    </source>
</evidence>
<accession>A0AAW6RGU3</accession>
<dbReference type="InterPro" id="IPR012910">
    <property type="entry name" value="Plug_dom"/>
</dbReference>
<dbReference type="AlphaFoldDB" id="A0AAW6RGU3"/>
<dbReference type="SUPFAM" id="SSF56935">
    <property type="entry name" value="Porins"/>
    <property type="match status" value="1"/>
</dbReference>
<name>A0AAW6RGU3_9BURK</name>
<keyword evidence="7" id="KW-0406">Ion transport</keyword>
<dbReference type="InterPro" id="IPR039426">
    <property type="entry name" value="TonB-dep_rcpt-like"/>
</dbReference>
<evidence type="ECO:0000259" key="13">
    <source>
        <dbReference type="Pfam" id="PF00593"/>
    </source>
</evidence>
<organism evidence="15 16">
    <name type="scientific">Ottowia cancrivicina</name>
    <dbReference type="NCBI Taxonomy" id="3040346"/>
    <lineage>
        <taxon>Bacteria</taxon>
        <taxon>Pseudomonadati</taxon>
        <taxon>Pseudomonadota</taxon>
        <taxon>Betaproteobacteria</taxon>
        <taxon>Burkholderiales</taxon>
        <taxon>Comamonadaceae</taxon>
        <taxon>Ottowia</taxon>
    </lineage>
</organism>
<keyword evidence="5 11" id="KW-0812">Transmembrane</keyword>
<comment type="caution">
    <text evidence="15">The sequence shown here is derived from an EMBL/GenBank/DDBJ whole genome shotgun (WGS) entry which is preliminary data.</text>
</comment>
<dbReference type="InterPro" id="IPR036942">
    <property type="entry name" value="Beta-barrel_TonB_sf"/>
</dbReference>
<evidence type="ECO:0000256" key="10">
    <source>
        <dbReference type="ARBA" id="ARBA00023237"/>
    </source>
</evidence>
<evidence type="ECO:0000256" key="6">
    <source>
        <dbReference type="ARBA" id="ARBA00023004"/>
    </source>
</evidence>
<dbReference type="PANTHER" id="PTHR32552:SF81">
    <property type="entry name" value="TONB-DEPENDENT OUTER MEMBRANE RECEPTOR"/>
    <property type="match status" value="1"/>
</dbReference>
<dbReference type="Proteomes" id="UP001237156">
    <property type="component" value="Unassembled WGS sequence"/>
</dbReference>
<reference evidence="15 16" key="1">
    <citation type="submission" date="2023-04" db="EMBL/GenBank/DDBJ databases">
        <title>Ottowia paracancer sp. nov., isolated from human stomach.</title>
        <authorList>
            <person name="Song Y."/>
        </authorList>
    </citation>
    <scope>NUCLEOTIDE SEQUENCE [LARGE SCALE GENOMIC DNA]</scope>
    <source>
        <strain evidence="15 16">10c7w1</strain>
    </source>
</reference>
<evidence type="ECO:0000256" key="9">
    <source>
        <dbReference type="ARBA" id="ARBA00023136"/>
    </source>
</evidence>
<evidence type="ECO:0000256" key="7">
    <source>
        <dbReference type="ARBA" id="ARBA00023065"/>
    </source>
</evidence>
<evidence type="ECO:0000313" key="16">
    <source>
        <dbReference type="Proteomes" id="UP001237156"/>
    </source>
</evidence>
<feature type="domain" description="TonB-dependent receptor-like beta-barrel" evidence="13">
    <location>
        <begin position="135"/>
        <end position="538"/>
    </location>
</feature>
<evidence type="ECO:0000256" key="8">
    <source>
        <dbReference type="ARBA" id="ARBA00023077"/>
    </source>
</evidence>
<keyword evidence="2 11" id="KW-0813">Transport</keyword>
<evidence type="ECO:0000256" key="3">
    <source>
        <dbReference type="ARBA" id="ARBA00022452"/>
    </source>
</evidence>
<dbReference type="GO" id="GO:0009279">
    <property type="term" value="C:cell outer membrane"/>
    <property type="evidence" value="ECO:0007669"/>
    <property type="project" value="UniProtKB-SubCell"/>
</dbReference>
<keyword evidence="10 11" id="KW-0998">Cell outer membrane</keyword>